<protein>
    <submittedName>
        <fullName evidence="8">Membrane protein</fullName>
    </submittedName>
</protein>
<dbReference type="PANTHER" id="PTHR23291">
    <property type="entry name" value="BAX INHIBITOR-RELATED"/>
    <property type="match status" value="1"/>
</dbReference>
<dbReference type="Proteomes" id="UP000075755">
    <property type="component" value="Chromosome"/>
</dbReference>
<dbReference type="EMBL" id="CP015005">
    <property type="protein sequence ID" value="AMS39871.1"/>
    <property type="molecule type" value="Genomic_DNA"/>
</dbReference>
<accession>A0AAC9AQ29</accession>
<keyword evidence="4 6" id="KW-1133">Transmembrane helix</keyword>
<comment type="subcellular location">
    <subcellularLocation>
        <location evidence="1">Membrane</location>
        <topology evidence="1">Multi-pass membrane protein</topology>
    </subcellularLocation>
</comment>
<evidence type="ECO:0000256" key="5">
    <source>
        <dbReference type="ARBA" id="ARBA00023136"/>
    </source>
</evidence>
<evidence type="ECO:0000256" key="6">
    <source>
        <dbReference type="RuleBase" id="RU004379"/>
    </source>
</evidence>
<dbReference type="InterPro" id="IPR006214">
    <property type="entry name" value="Bax_inhibitor_1-related"/>
</dbReference>
<gene>
    <name evidence="8" type="ORF">AA2016_0933</name>
</gene>
<feature type="transmembrane region" description="Helical" evidence="6">
    <location>
        <begin position="163"/>
        <end position="182"/>
    </location>
</feature>
<keyword evidence="5 6" id="KW-0472">Membrane</keyword>
<evidence type="ECO:0000256" key="4">
    <source>
        <dbReference type="ARBA" id="ARBA00022989"/>
    </source>
</evidence>
<dbReference type="PANTHER" id="PTHR23291:SF50">
    <property type="entry name" value="PROTEIN LIFEGUARD 4"/>
    <property type="match status" value="1"/>
</dbReference>
<feature type="transmembrane region" description="Helical" evidence="6">
    <location>
        <begin position="218"/>
        <end position="236"/>
    </location>
</feature>
<dbReference type="CDD" id="cd10432">
    <property type="entry name" value="BI-1-like_bacterial"/>
    <property type="match status" value="1"/>
</dbReference>
<dbReference type="KEGG" id="aak:AA2016_0933"/>
<sequence>MLESRQRRLGLGLTPDGAEATEETMSDFRNYQTRMATAGSRTDASIDEGLRAYMLKVYNLMALGLVITGLAALGTMMLATTNDPATAVATMGNGKMLTSLGVALYGSPLKWVVMLAPLGMVFFLSARIQSMSVSGAQTAFWVFAGLMGLSLSSIFLVYTSASIVQTFFITATAFGALSLVGYTTKRDLTAMGTFLTMGVIGLLIAMVVNIFLQSPALQFAISAIGVLVFAGLTAYDTQKIKEMYFDGDDVLVSGRKAIMGALTLYLDFINLFSFLLSFLGNRE</sequence>
<organism evidence="8 9">
    <name type="scientific">Aminobacter aminovorans</name>
    <name type="common">Chelatobacter heintzii</name>
    <dbReference type="NCBI Taxonomy" id="83263"/>
    <lineage>
        <taxon>Bacteria</taxon>
        <taxon>Pseudomonadati</taxon>
        <taxon>Pseudomonadota</taxon>
        <taxon>Alphaproteobacteria</taxon>
        <taxon>Hyphomicrobiales</taxon>
        <taxon>Phyllobacteriaceae</taxon>
        <taxon>Aminobacter</taxon>
    </lineage>
</organism>
<dbReference type="AlphaFoldDB" id="A0AAC9AQ29"/>
<evidence type="ECO:0000256" key="3">
    <source>
        <dbReference type="ARBA" id="ARBA00022692"/>
    </source>
</evidence>
<dbReference type="GO" id="GO:0005886">
    <property type="term" value="C:plasma membrane"/>
    <property type="evidence" value="ECO:0007669"/>
    <property type="project" value="TreeGrafter"/>
</dbReference>
<dbReference type="Pfam" id="PF01027">
    <property type="entry name" value="Bax1-I"/>
    <property type="match status" value="1"/>
</dbReference>
<feature type="transmembrane region" description="Helical" evidence="6">
    <location>
        <begin position="138"/>
        <end position="157"/>
    </location>
</feature>
<feature type="transmembrane region" description="Helical" evidence="6">
    <location>
        <begin position="60"/>
        <end position="80"/>
    </location>
</feature>
<feature type="transmembrane region" description="Helical" evidence="6">
    <location>
        <begin position="194"/>
        <end position="212"/>
    </location>
</feature>
<feature type="transmembrane region" description="Helical" evidence="6">
    <location>
        <begin position="257"/>
        <end position="279"/>
    </location>
</feature>
<reference evidence="8 9" key="1">
    <citation type="submission" date="2016-03" db="EMBL/GenBank/DDBJ databases">
        <title>Complete genome of Aminobacter aminovorans KCTC 2477.</title>
        <authorList>
            <person name="Kim K.M."/>
        </authorList>
    </citation>
    <scope>NUCLEOTIDE SEQUENCE [LARGE SCALE GENOMIC DNA]</scope>
    <source>
        <strain evidence="8 9">KCTC 2477</strain>
    </source>
</reference>
<proteinExistence type="inferred from homology"/>
<evidence type="ECO:0000313" key="8">
    <source>
        <dbReference type="EMBL" id="AMS39871.1"/>
    </source>
</evidence>
<evidence type="ECO:0000256" key="2">
    <source>
        <dbReference type="ARBA" id="ARBA00010350"/>
    </source>
</evidence>
<evidence type="ECO:0000256" key="1">
    <source>
        <dbReference type="ARBA" id="ARBA00004141"/>
    </source>
</evidence>
<feature type="transmembrane region" description="Helical" evidence="6">
    <location>
        <begin position="100"/>
        <end position="126"/>
    </location>
</feature>
<feature type="region of interest" description="Disordered" evidence="7">
    <location>
        <begin position="1"/>
        <end position="22"/>
    </location>
</feature>
<evidence type="ECO:0000313" key="9">
    <source>
        <dbReference type="Proteomes" id="UP000075755"/>
    </source>
</evidence>
<name>A0AAC9AQ29_AMIAI</name>
<keyword evidence="3 6" id="KW-0812">Transmembrane</keyword>
<comment type="similarity">
    <text evidence="2 6">Belongs to the BI1 family.</text>
</comment>
<evidence type="ECO:0000256" key="7">
    <source>
        <dbReference type="SAM" id="MobiDB-lite"/>
    </source>
</evidence>